<feature type="non-terminal residue" evidence="1">
    <location>
        <position position="200"/>
    </location>
</feature>
<organism evidence="1 2">
    <name type="scientific">Acaulospora colombiana</name>
    <dbReference type="NCBI Taxonomy" id="27376"/>
    <lineage>
        <taxon>Eukaryota</taxon>
        <taxon>Fungi</taxon>
        <taxon>Fungi incertae sedis</taxon>
        <taxon>Mucoromycota</taxon>
        <taxon>Glomeromycotina</taxon>
        <taxon>Glomeromycetes</taxon>
        <taxon>Diversisporales</taxon>
        <taxon>Acaulosporaceae</taxon>
        <taxon>Acaulospora</taxon>
    </lineage>
</organism>
<evidence type="ECO:0000313" key="1">
    <source>
        <dbReference type="EMBL" id="CAG8742953.1"/>
    </source>
</evidence>
<dbReference type="Proteomes" id="UP000789525">
    <property type="component" value="Unassembled WGS sequence"/>
</dbReference>
<evidence type="ECO:0000313" key="2">
    <source>
        <dbReference type="Proteomes" id="UP000789525"/>
    </source>
</evidence>
<gene>
    <name evidence="1" type="ORF">ACOLOM_LOCUS12274</name>
</gene>
<protein>
    <submittedName>
        <fullName evidence="1">9712_t:CDS:1</fullName>
    </submittedName>
</protein>
<reference evidence="1" key="1">
    <citation type="submission" date="2021-06" db="EMBL/GenBank/DDBJ databases">
        <authorList>
            <person name="Kallberg Y."/>
            <person name="Tangrot J."/>
            <person name="Rosling A."/>
        </authorList>
    </citation>
    <scope>NUCLEOTIDE SEQUENCE</scope>
    <source>
        <strain evidence="1">CL356</strain>
    </source>
</reference>
<accession>A0ACA9QG13</accession>
<sequence>MDITGSDVHVKDSPSKADVQLTGANETMKDDEYEDVNISALVGLDTPLEDFKAALASGGDIVSEAVAQLSDVIKQLALAKHFPNRRKNELLEAMKFLRETCLMEDEIVAWNEFIRELKQACLSTTEPGNKPFWEAVKKLGNAMTLIGKSEATKAFNPEGALTSQASVRSTDWPFEISQIHSNIPSLAPSAPTRALVLSDG</sequence>
<proteinExistence type="predicted"/>
<keyword evidence="2" id="KW-1185">Reference proteome</keyword>
<dbReference type="EMBL" id="CAJVPT010048930">
    <property type="protein sequence ID" value="CAG8742953.1"/>
    <property type="molecule type" value="Genomic_DNA"/>
</dbReference>
<comment type="caution">
    <text evidence="1">The sequence shown here is derived from an EMBL/GenBank/DDBJ whole genome shotgun (WGS) entry which is preliminary data.</text>
</comment>
<name>A0ACA9QG13_9GLOM</name>